<gene>
    <name evidence="1" type="ORF">AWB78_04436</name>
</gene>
<accession>A0A158CVN9</accession>
<reference evidence="1" key="1">
    <citation type="submission" date="2016-01" db="EMBL/GenBank/DDBJ databases">
        <authorList>
            <person name="Peeters C."/>
        </authorList>
    </citation>
    <scope>NUCLEOTIDE SEQUENCE</scope>
    <source>
        <strain evidence="1">LMG 29321</strain>
    </source>
</reference>
<evidence type="ECO:0000313" key="1">
    <source>
        <dbReference type="EMBL" id="SAK86359.1"/>
    </source>
</evidence>
<dbReference type="AlphaFoldDB" id="A0A158CVN9"/>
<comment type="caution">
    <text evidence="1">The sequence shown here is derived from an EMBL/GenBank/DDBJ whole genome shotgun (WGS) entry which is preliminary data.</text>
</comment>
<sequence>MHEFDTLIFAREPKRPRSQCFDFARYLADYSNPAAMKPIAHAHVPRGPTSWMESP</sequence>
<name>A0A158CVN9_9BURK</name>
<keyword evidence="2" id="KW-1185">Reference proteome</keyword>
<protein>
    <submittedName>
        <fullName evidence="1">Uncharacterized protein</fullName>
    </submittedName>
</protein>
<evidence type="ECO:0000313" key="2">
    <source>
        <dbReference type="Proteomes" id="UP000071859"/>
    </source>
</evidence>
<proteinExistence type="predicted"/>
<dbReference type="Proteomes" id="UP000071859">
    <property type="component" value="Unassembled WGS sequence"/>
</dbReference>
<dbReference type="EMBL" id="FCOX02000024">
    <property type="protein sequence ID" value="SAK86359.1"/>
    <property type="molecule type" value="Genomic_DNA"/>
</dbReference>
<organism evidence="1 2">
    <name type="scientific">Caballeronia calidae</name>
    <dbReference type="NCBI Taxonomy" id="1777139"/>
    <lineage>
        <taxon>Bacteria</taxon>
        <taxon>Pseudomonadati</taxon>
        <taxon>Pseudomonadota</taxon>
        <taxon>Betaproteobacteria</taxon>
        <taxon>Burkholderiales</taxon>
        <taxon>Burkholderiaceae</taxon>
        <taxon>Caballeronia</taxon>
    </lineage>
</organism>